<comment type="catalytic activity">
    <reaction evidence="8">
        <text>L-tyrosyl-[protein] + UTP = O-(5'-uridylyl)-L-tyrosyl-[protein] + diphosphate</text>
        <dbReference type="Rhea" id="RHEA:83887"/>
        <dbReference type="Rhea" id="RHEA-COMP:10136"/>
        <dbReference type="Rhea" id="RHEA-COMP:20238"/>
        <dbReference type="ChEBI" id="CHEBI:33019"/>
        <dbReference type="ChEBI" id="CHEBI:46398"/>
        <dbReference type="ChEBI" id="CHEBI:46858"/>
        <dbReference type="ChEBI" id="CHEBI:90602"/>
    </reaction>
</comment>
<evidence type="ECO:0000256" key="4">
    <source>
        <dbReference type="ARBA" id="ARBA00022723"/>
    </source>
</evidence>
<dbReference type="PANTHER" id="PTHR32057">
    <property type="entry name" value="PROTEIN ADENYLYLTRANSFERASE SELO, MITOCHONDRIAL"/>
    <property type="match status" value="1"/>
</dbReference>
<comment type="catalytic activity">
    <reaction evidence="8">
        <text>L-seryl-[protein] + UTP = O-(5'-uridylyl)-L-seryl-[protein] + diphosphate</text>
        <dbReference type="Rhea" id="RHEA:64604"/>
        <dbReference type="Rhea" id="RHEA-COMP:9863"/>
        <dbReference type="Rhea" id="RHEA-COMP:16635"/>
        <dbReference type="ChEBI" id="CHEBI:29999"/>
        <dbReference type="ChEBI" id="CHEBI:33019"/>
        <dbReference type="ChEBI" id="CHEBI:46398"/>
        <dbReference type="ChEBI" id="CHEBI:156051"/>
    </reaction>
</comment>
<dbReference type="EC" id="2.7.7.-" evidence="8"/>
<comment type="catalytic activity">
    <reaction evidence="8">
        <text>L-histidyl-[protein] + UTP = N(tele)-(5'-uridylyl)-L-histidyl-[protein] + diphosphate</text>
        <dbReference type="Rhea" id="RHEA:83891"/>
        <dbReference type="Rhea" id="RHEA-COMP:9745"/>
        <dbReference type="Rhea" id="RHEA-COMP:20239"/>
        <dbReference type="ChEBI" id="CHEBI:29979"/>
        <dbReference type="ChEBI" id="CHEBI:33019"/>
        <dbReference type="ChEBI" id="CHEBI:46398"/>
        <dbReference type="ChEBI" id="CHEBI:233474"/>
    </reaction>
</comment>
<comment type="catalytic activity">
    <reaction evidence="8">
        <text>L-tyrosyl-[protein] + ATP = O-(5'-adenylyl)-L-tyrosyl-[protein] + diphosphate</text>
        <dbReference type="Rhea" id="RHEA:54288"/>
        <dbReference type="Rhea" id="RHEA-COMP:10136"/>
        <dbReference type="Rhea" id="RHEA-COMP:13846"/>
        <dbReference type="ChEBI" id="CHEBI:30616"/>
        <dbReference type="ChEBI" id="CHEBI:33019"/>
        <dbReference type="ChEBI" id="CHEBI:46858"/>
        <dbReference type="ChEBI" id="CHEBI:83624"/>
        <dbReference type="EC" id="2.7.7.108"/>
    </reaction>
</comment>
<comment type="caution">
    <text evidence="9">The sequence shown here is derived from an EMBL/GenBank/DDBJ whole genome shotgun (WGS) entry which is preliminary data.</text>
</comment>
<dbReference type="Pfam" id="PF02696">
    <property type="entry name" value="SelO"/>
    <property type="match status" value="1"/>
</dbReference>
<keyword evidence="4 8" id="KW-0479">Metal-binding</keyword>
<evidence type="ECO:0000313" key="9">
    <source>
        <dbReference type="EMBL" id="MFC3266788.1"/>
    </source>
</evidence>
<dbReference type="PANTHER" id="PTHR32057:SF14">
    <property type="entry name" value="PROTEIN ADENYLYLTRANSFERASE SELO, MITOCHONDRIAL"/>
    <property type="match status" value="1"/>
</dbReference>
<keyword evidence="2 8" id="KW-0808">Transferase</keyword>
<name>A0ABV7LGH1_9HYPH</name>
<gene>
    <name evidence="8" type="primary">ydiU</name>
    <name evidence="8" type="synonym">selO</name>
    <name evidence="9" type="ORF">ACFOEX_10535</name>
</gene>
<feature type="binding site" evidence="8">
    <location>
        <position position="137"/>
    </location>
    <ligand>
        <name>ATP</name>
        <dbReference type="ChEBI" id="CHEBI:30616"/>
    </ligand>
</feature>
<organism evidence="9 10">
    <name type="scientific">Camelimonas abortus</name>
    <dbReference type="NCBI Taxonomy" id="1017184"/>
    <lineage>
        <taxon>Bacteria</taxon>
        <taxon>Pseudomonadati</taxon>
        <taxon>Pseudomonadota</taxon>
        <taxon>Alphaproteobacteria</taxon>
        <taxon>Hyphomicrobiales</taxon>
        <taxon>Chelatococcaceae</taxon>
        <taxon>Camelimonas</taxon>
    </lineage>
</organism>
<comment type="similarity">
    <text evidence="1 8">Belongs to the SELO family.</text>
</comment>
<dbReference type="HAMAP" id="MF_00692">
    <property type="entry name" value="SelO"/>
    <property type="match status" value="1"/>
</dbReference>
<keyword evidence="8" id="KW-0464">Manganese</keyword>
<feature type="binding site" evidence="8">
    <location>
        <position position="105"/>
    </location>
    <ligand>
        <name>ATP</name>
        <dbReference type="ChEBI" id="CHEBI:30616"/>
    </ligand>
</feature>
<feature type="active site" description="Proton acceptor" evidence="8">
    <location>
        <position position="264"/>
    </location>
</feature>
<feature type="binding site" evidence="8">
    <location>
        <position position="265"/>
    </location>
    <ligand>
        <name>Mg(2+)</name>
        <dbReference type="ChEBI" id="CHEBI:18420"/>
    </ligand>
</feature>
<evidence type="ECO:0000256" key="5">
    <source>
        <dbReference type="ARBA" id="ARBA00022741"/>
    </source>
</evidence>
<evidence type="ECO:0000256" key="6">
    <source>
        <dbReference type="ARBA" id="ARBA00022840"/>
    </source>
</evidence>
<feature type="binding site" evidence="8">
    <location>
        <position position="138"/>
    </location>
    <ligand>
        <name>ATP</name>
        <dbReference type="ChEBI" id="CHEBI:30616"/>
    </ligand>
</feature>
<feature type="binding site" evidence="8">
    <location>
        <position position="102"/>
    </location>
    <ligand>
        <name>ATP</name>
        <dbReference type="ChEBI" id="CHEBI:30616"/>
    </ligand>
</feature>
<feature type="binding site" evidence="8">
    <location>
        <position position="188"/>
    </location>
    <ligand>
        <name>ATP</name>
        <dbReference type="ChEBI" id="CHEBI:30616"/>
    </ligand>
</feature>
<dbReference type="InterPro" id="IPR003846">
    <property type="entry name" value="SelO"/>
</dbReference>
<proteinExistence type="inferred from homology"/>
<feature type="binding site" evidence="8">
    <location>
        <position position="104"/>
    </location>
    <ligand>
        <name>ATP</name>
        <dbReference type="ChEBI" id="CHEBI:30616"/>
    </ligand>
</feature>
<dbReference type="RefSeq" id="WP_376829040.1">
    <property type="nucleotide sequence ID" value="NZ_JBHLWR010000004.1"/>
</dbReference>
<evidence type="ECO:0000256" key="7">
    <source>
        <dbReference type="ARBA" id="ARBA00022842"/>
    </source>
</evidence>
<dbReference type="EC" id="2.7.7.108" evidence="8"/>
<dbReference type="Proteomes" id="UP001595536">
    <property type="component" value="Unassembled WGS sequence"/>
</dbReference>
<feature type="binding site" evidence="8">
    <location>
        <position position="274"/>
    </location>
    <ligand>
        <name>ATP</name>
        <dbReference type="ChEBI" id="CHEBI:30616"/>
    </ligand>
</feature>
<accession>A0ABV7LGH1</accession>
<keyword evidence="10" id="KW-1185">Reference proteome</keyword>
<evidence type="ECO:0000256" key="2">
    <source>
        <dbReference type="ARBA" id="ARBA00022679"/>
    </source>
</evidence>
<dbReference type="EMBL" id="JBHRUV010000056">
    <property type="protein sequence ID" value="MFC3266788.1"/>
    <property type="molecule type" value="Genomic_DNA"/>
</dbReference>
<dbReference type="NCBIfam" id="NF000658">
    <property type="entry name" value="PRK00029.1"/>
    <property type="match status" value="1"/>
</dbReference>
<reference evidence="10" key="1">
    <citation type="journal article" date="2019" name="Int. J. Syst. Evol. Microbiol.">
        <title>The Global Catalogue of Microorganisms (GCM) 10K type strain sequencing project: providing services to taxonomists for standard genome sequencing and annotation.</title>
        <authorList>
            <consortium name="The Broad Institute Genomics Platform"/>
            <consortium name="The Broad Institute Genome Sequencing Center for Infectious Disease"/>
            <person name="Wu L."/>
            <person name="Ma J."/>
        </authorList>
    </citation>
    <scope>NUCLEOTIDE SEQUENCE [LARGE SCALE GENOMIC DNA]</scope>
    <source>
        <strain evidence="10">CCM 7941</strain>
    </source>
</reference>
<evidence type="ECO:0000256" key="1">
    <source>
        <dbReference type="ARBA" id="ARBA00009747"/>
    </source>
</evidence>
<keyword evidence="6 8" id="KW-0067">ATP-binding</keyword>
<keyword evidence="5 8" id="KW-0547">Nucleotide-binding</keyword>
<comment type="catalytic activity">
    <reaction evidence="8">
        <text>L-seryl-[protein] + ATP = 3-O-(5'-adenylyl)-L-seryl-[protein] + diphosphate</text>
        <dbReference type="Rhea" id="RHEA:58120"/>
        <dbReference type="Rhea" id="RHEA-COMP:9863"/>
        <dbReference type="Rhea" id="RHEA-COMP:15073"/>
        <dbReference type="ChEBI" id="CHEBI:29999"/>
        <dbReference type="ChEBI" id="CHEBI:30616"/>
        <dbReference type="ChEBI" id="CHEBI:33019"/>
        <dbReference type="ChEBI" id="CHEBI:142516"/>
        <dbReference type="EC" id="2.7.7.108"/>
    </reaction>
</comment>
<keyword evidence="7 8" id="KW-0460">Magnesium</keyword>
<sequence length="495" mass="53342">MSEANAGLTGADHGATRLNWRLDNSYMRLPEAFWAPAAPAAFSAPRMLVFNQKLAQEIGLASGPVDANALAPTFAGAALPDGAARIAQAYAGHQFGNFTMLGDGRALLVGEQLTLDGGRVDLQFKGSGPTAFSRGGDGFAAVGPMLREYLVSEAMHALGVPTTRSLAVVATGDVVFRDRPLPGATLTRVAASHIRFGTFQYAAALGEPRLLQELAGYAIARHDVDLAGDPAAVHAFLLRVMQRHVDLVLHWIRIGFVHGVMNTDNMTVSGETIDYGPCAFIDRFDPAAVFSSIDHAGRYAFSAQPAVAQWNLARLAEALLPLLDADRDAAIRKAEAALNGFAERYQTRWRAMMWRKLGLDGEEADDMALVADLLHWMRDAGADYTNTFRALCDEAAPVPPECADPAFGAWRTRWLARRSRNAMSEADSVAMMRAANPAVIPRNHMVQRALDAAGEGDMKPFFAALEALAAPYDSWRGDPAWTQPGEGPFQTFCGT</sequence>
<feature type="binding site" evidence="8">
    <location>
        <position position="195"/>
    </location>
    <ligand>
        <name>ATP</name>
        <dbReference type="ChEBI" id="CHEBI:30616"/>
    </ligand>
</feature>
<feature type="binding site" evidence="8">
    <location>
        <position position="274"/>
    </location>
    <ligand>
        <name>Mg(2+)</name>
        <dbReference type="ChEBI" id="CHEBI:18420"/>
    </ligand>
</feature>
<evidence type="ECO:0000256" key="8">
    <source>
        <dbReference type="HAMAP-Rule" id="MF_00692"/>
    </source>
</evidence>
<evidence type="ECO:0000256" key="3">
    <source>
        <dbReference type="ARBA" id="ARBA00022695"/>
    </source>
</evidence>
<comment type="cofactor">
    <cofactor evidence="8">
        <name>Mg(2+)</name>
        <dbReference type="ChEBI" id="CHEBI:18420"/>
    </cofactor>
    <cofactor evidence="8">
        <name>Mn(2+)</name>
        <dbReference type="ChEBI" id="CHEBI:29035"/>
    </cofactor>
</comment>
<keyword evidence="3 8" id="KW-0548">Nucleotidyltransferase</keyword>
<feature type="binding site" evidence="8">
    <location>
        <position position="125"/>
    </location>
    <ligand>
        <name>ATP</name>
        <dbReference type="ChEBI" id="CHEBI:30616"/>
    </ligand>
</feature>
<protein>
    <recommendedName>
        <fullName evidence="8">Protein nucleotidyltransferase YdiU</fullName>
        <ecNumber evidence="8">2.7.7.-</ecNumber>
    </recommendedName>
    <alternativeName>
        <fullName evidence="8">Protein adenylyltransferase YdiU</fullName>
        <ecNumber evidence="8">2.7.7.108</ecNumber>
    </alternativeName>
    <alternativeName>
        <fullName evidence="8">Protein uridylyltransferase YdiU</fullName>
        <ecNumber evidence="8">2.7.7.-</ecNumber>
    </alternativeName>
</protein>
<comment type="function">
    <text evidence="8">Nucleotidyltransferase involved in the post-translational modification of proteins. It can catalyze the addition of adenosine monophosphate (AMP) or uridine monophosphate (UMP) to a protein, resulting in modifications known as AMPylation and UMPylation.</text>
</comment>
<evidence type="ECO:0000313" key="10">
    <source>
        <dbReference type="Proteomes" id="UP001595536"/>
    </source>
</evidence>
<comment type="catalytic activity">
    <reaction evidence="8">
        <text>L-threonyl-[protein] + ATP = 3-O-(5'-adenylyl)-L-threonyl-[protein] + diphosphate</text>
        <dbReference type="Rhea" id="RHEA:54292"/>
        <dbReference type="Rhea" id="RHEA-COMP:11060"/>
        <dbReference type="Rhea" id="RHEA-COMP:13847"/>
        <dbReference type="ChEBI" id="CHEBI:30013"/>
        <dbReference type="ChEBI" id="CHEBI:30616"/>
        <dbReference type="ChEBI" id="CHEBI:33019"/>
        <dbReference type="ChEBI" id="CHEBI:138113"/>
        <dbReference type="EC" id="2.7.7.108"/>
    </reaction>
</comment>